<evidence type="ECO:0000313" key="2">
    <source>
        <dbReference type="RefSeq" id="XP_011498490.1"/>
    </source>
</evidence>
<protein>
    <submittedName>
        <fullName evidence="2">Uncharacterized protein LOC105362702</fullName>
    </submittedName>
</protein>
<dbReference type="AlphaFoldDB" id="A0AAJ6YI69"/>
<name>A0AAJ6YI69_9HYME</name>
<gene>
    <name evidence="2" type="primary">LOC105362702</name>
</gene>
<dbReference type="Proteomes" id="UP000695007">
    <property type="component" value="Unplaced"/>
</dbReference>
<dbReference type="RefSeq" id="XP_011498490.1">
    <property type="nucleotide sequence ID" value="XM_011500188.1"/>
</dbReference>
<dbReference type="SUPFAM" id="SSF57603">
    <property type="entry name" value="FnI-like domain"/>
    <property type="match status" value="1"/>
</dbReference>
<dbReference type="KEGG" id="csol:105362702"/>
<keyword evidence="1" id="KW-1185">Reference proteome</keyword>
<sequence length="231" mass="25296">MLIGEVDVAMRNDIDGNPSHEAYTNPPFTKSCIVNNKTFAHSEMIPSDDRGSHCLCVAGEVYCWWQTYAGSLSTSVFGLKISKSSTAEPPTTLAKTYSTLVKELSENSEASEKWVYEASGEMQDEEESLKGKDIFKGSLMAISTNSTAITIPMTPAYSTRMPVTCLVMGRTYHQGEVLPHSTGNCVECSCGDEGRIECSPRDCVGLRLQNTGDDDFELFDVDHDRGNEGSF</sequence>
<evidence type="ECO:0000313" key="1">
    <source>
        <dbReference type="Proteomes" id="UP000695007"/>
    </source>
</evidence>
<organism evidence="1 2">
    <name type="scientific">Ceratosolen solmsi marchali</name>
    <dbReference type="NCBI Taxonomy" id="326594"/>
    <lineage>
        <taxon>Eukaryota</taxon>
        <taxon>Metazoa</taxon>
        <taxon>Ecdysozoa</taxon>
        <taxon>Arthropoda</taxon>
        <taxon>Hexapoda</taxon>
        <taxon>Insecta</taxon>
        <taxon>Pterygota</taxon>
        <taxon>Neoptera</taxon>
        <taxon>Endopterygota</taxon>
        <taxon>Hymenoptera</taxon>
        <taxon>Apocrita</taxon>
        <taxon>Proctotrupomorpha</taxon>
        <taxon>Chalcidoidea</taxon>
        <taxon>Agaonidae</taxon>
        <taxon>Agaoninae</taxon>
        <taxon>Ceratosolen</taxon>
    </lineage>
</organism>
<accession>A0AAJ6YI69</accession>
<proteinExistence type="predicted"/>
<dbReference type="GeneID" id="105362702"/>
<reference evidence="2" key="1">
    <citation type="submission" date="2025-08" db="UniProtKB">
        <authorList>
            <consortium name="RefSeq"/>
        </authorList>
    </citation>
    <scope>IDENTIFICATION</scope>
</reference>